<dbReference type="EMBL" id="WMFL01000009">
    <property type="protein sequence ID" value="NJI01304.1"/>
    <property type="molecule type" value="Genomic_DNA"/>
</dbReference>
<evidence type="ECO:0000313" key="8">
    <source>
        <dbReference type="EMBL" id="NJI01304.1"/>
    </source>
</evidence>
<dbReference type="GO" id="GO:0022857">
    <property type="term" value="F:transmembrane transporter activity"/>
    <property type="evidence" value="ECO:0007669"/>
    <property type="project" value="InterPro"/>
</dbReference>
<gene>
    <name evidence="8" type="ORF">GLV84_00185</name>
</gene>
<evidence type="ECO:0000313" key="9">
    <source>
        <dbReference type="Proteomes" id="UP000646308"/>
    </source>
</evidence>
<dbReference type="Gene3D" id="1.20.1250.20">
    <property type="entry name" value="MFS general substrate transporter like domains"/>
    <property type="match status" value="1"/>
</dbReference>
<dbReference type="CDD" id="cd06173">
    <property type="entry name" value="MFS_MefA_like"/>
    <property type="match status" value="1"/>
</dbReference>
<dbReference type="GeneID" id="57692592"/>
<feature type="transmembrane region" description="Helical" evidence="7">
    <location>
        <begin position="94"/>
        <end position="113"/>
    </location>
</feature>
<evidence type="ECO:0000256" key="1">
    <source>
        <dbReference type="ARBA" id="ARBA00004651"/>
    </source>
</evidence>
<feature type="transmembrane region" description="Helical" evidence="7">
    <location>
        <begin position="160"/>
        <end position="179"/>
    </location>
</feature>
<feature type="transmembrane region" description="Helical" evidence="7">
    <location>
        <begin position="69"/>
        <end position="88"/>
    </location>
</feature>
<sequence length="398" mass="44163">MKKSFYLLCFDTLSTLGSGIFTFTCSFYILQQTGSGSIFGMYLALLAIVNTISMPLIRNVIGRHRNKTILFIGQIGSILALTSFTLFYKGHYQVIFLLMMVLVVVDVIVKTIVTTNLKWITGDYLERVISLRQLIQSASMLASPIIGGILISFLNIQQVAFMNIVTESVALIFIFFLTFKHGQTQTERQTFWGDFKAGVQYLHQMTEVKYLLIIAVFLNFIMNVLIVGVPILIVQKLSLSAKHLGVAEGTLGVALILSALLFTVVPLKKHLRRSFLYALLLQQLILLLYIIINVLGASSMIVYSVVIIGQLLLGFSVTLGNIPYQILLQNTVDEAFKSRVFSVNQSLSSALVPLSYVLFGYLLPLSFLLTFAGCAIAMAVLIVVFINKIYGQTFEAAS</sequence>
<evidence type="ECO:0000256" key="4">
    <source>
        <dbReference type="ARBA" id="ARBA00022692"/>
    </source>
</evidence>
<dbReference type="InterPro" id="IPR011701">
    <property type="entry name" value="MFS"/>
</dbReference>
<protein>
    <submittedName>
        <fullName evidence="8">MFS transporter</fullName>
    </submittedName>
</protein>
<feature type="transmembrane region" description="Helical" evidence="7">
    <location>
        <begin position="246"/>
        <end position="267"/>
    </location>
</feature>
<keyword evidence="4 7" id="KW-0812">Transmembrane</keyword>
<evidence type="ECO:0000256" key="3">
    <source>
        <dbReference type="ARBA" id="ARBA00022475"/>
    </source>
</evidence>
<feature type="transmembrane region" description="Helical" evidence="7">
    <location>
        <begin position="36"/>
        <end position="57"/>
    </location>
</feature>
<dbReference type="Proteomes" id="UP000646308">
    <property type="component" value="Unassembled WGS sequence"/>
</dbReference>
<organism evidence="8 9">
    <name type="scientific">Staphylococcus agnetis</name>
    <dbReference type="NCBI Taxonomy" id="985762"/>
    <lineage>
        <taxon>Bacteria</taxon>
        <taxon>Bacillati</taxon>
        <taxon>Bacillota</taxon>
        <taxon>Bacilli</taxon>
        <taxon>Bacillales</taxon>
        <taxon>Staphylococcaceae</taxon>
        <taxon>Staphylococcus</taxon>
    </lineage>
</organism>
<dbReference type="PANTHER" id="PTHR43266">
    <property type="entry name" value="MACROLIDE-EFFLUX PROTEIN"/>
    <property type="match status" value="1"/>
</dbReference>
<keyword evidence="2" id="KW-0813">Transport</keyword>
<keyword evidence="3" id="KW-1003">Cell membrane</keyword>
<feature type="transmembrane region" description="Helical" evidence="7">
    <location>
        <begin position="274"/>
        <end position="295"/>
    </location>
</feature>
<comment type="caution">
    <text evidence="8">The sequence shown here is derived from an EMBL/GenBank/DDBJ whole genome shotgun (WGS) entry which is preliminary data.</text>
</comment>
<feature type="transmembrane region" description="Helical" evidence="7">
    <location>
        <begin position="301"/>
        <end position="319"/>
    </location>
</feature>
<accession>A0A2T4MIJ9</accession>
<feature type="transmembrane region" description="Helical" evidence="7">
    <location>
        <begin position="134"/>
        <end position="154"/>
    </location>
</feature>
<reference evidence="8" key="1">
    <citation type="submission" date="2019-11" db="EMBL/GenBank/DDBJ databases">
        <title>Whole genome comparisons of Staphylococcus agnetis isolates from cattle and chickens.</title>
        <authorList>
            <person name="Rhoads D."/>
            <person name="Shwani A."/>
            <person name="Adkins P."/>
            <person name="Calcutt M."/>
            <person name="Middleton J."/>
        </authorList>
    </citation>
    <scope>NUCLEOTIDE SEQUENCE</scope>
    <source>
        <strain evidence="8">1387</strain>
    </source>
</reference>
<keyword evidence="6 7" id="KW-0472">Membrane</keyword>
<proteinExistence type="predicted"/>
<dbReference type="InterPro" id="IPR036259">
    <property type="entry name" value="MFS_trans_sf"/>
</dbReference>
<evidence type="ECO:0000256" key="5">
    <source>
        <dbReference type="ARBA" id="ARBA00022989"/>
    </source>
</evidence>
<dbReference type="AlphaFoldDB" id="A0A2T4MIJ9"/>
<dbReference type="Pfam" id="PF07690">
    <property type="entry name" value="MFS_1"/>
    <property type="match status" value="1"/>
</dbReference>
<dbReference type="SUPFAM" id="SSF103473">
    <property type="entry name" value="MFS general substrate transporter"/>
    <property type="match status" value="1"/>
</dbReference>
<feature type="transmembrane region" description="Helical" evidence="7">
    <location>
        <begin position="340"/>
        <end position="359"/>
    </location>
</feature>
<dbReference type="GO" id="GO:0005886">
    <property type="term" value="C:plasma membrane"/>
    <property type="evidence" value="ECO:0007669"/>
    <property type="project" value="UniProtKB-SubCell"/>
</dbReference>
<evidence type="ECO:0000256" key="6">
    <source>
        <dbReference type="ARBA" id="ARBA00023136"/>
    </source>
</evidence>
<evidence type="ECO:0000256" key="7">
    <source>
        <dbReference type="SAM" id="Phobius"/>
    </source>
</evidence>
<comment type="subcellular location">
    <subcellularLocation>
        <location evidence="1">Cell membrane</location>
        <topology evidence="1">Multi-pass membrane protein</topology>
    </subcellularLocation>
</comment>
<evidence type="ECO:0000256" key="2">
    <source>
        <dbReference type="ARBA" id="ARBA00022448"/>
    </source>
</evidence>
<feature type="transmembrane region" description="Helical" evidence="7">
    <location>
        <begin position="365"/>
        <end position="386"/>
    </location>
</feature>
<dbReference type="PANTHER" id="PTHR43266:SF2">
    <property type="entry name" value="MAJOR FACILITATOR SUPERFAMILY (MFS) PROFILE DOMAIN-CONTAINING PROTEIN"/>
    <property type="match status" value="1"/>
</dbReference>
<name>A0A2T4MIJ9_9STAP</name>
<dbReference type="RefSeq" id="WP_107368824.1">
    <property type="nucleotide sequence ID" value="NZ_CP045927.1"/>
</dbReference>
<feature type="transmembrane region" description="Helical" evidence="7">
    <location>
        <begin position="7"/>
        <end position="30"/>
    </location>
</feature>
<keyword evidence="5 7" id="KW-1133">Transmembrane helix</keyword>
<feature type="transmembrane region" description="Helical" evidence="7">
    <location>
        <begin position="210"/>
        <end position="234"/>
    </location>
</feature>